<dbReference type="Proteomes" id="UP000813824">
    <property type="component" value="Unassembled WGS sequence"/>
</dbReference>
<evidence type="ECO:0000313" key="2">
    <source>
        <dbReference type="EMBL" id="KAH8093066.1"/>
    </source>
</evidence>
<comment type="caution">
    <text evidence="2">The sequence shown here is derived from an EMBL/GenBank/DDBJ whole genome shotgun (WGS) entry which is preliminary data.</text>
</comment>
<feature type="transmembrane region" description="Helical" evidence="1">
    <location>
        <begin position="12"/>
        <end position="32"/>
    </location>
</feature>
<keyword evidence="1" id="KW-0472">Membrane</keyword>
<gene>
    <name evidence="2" type="ORF">BXZ70DRAFT_437035</name>
</gene>
<dbReference type="EMBL" id="JAEVFJ010000030">
    <property type="protein sequence ID" value="KAH8093066.1"/>
    <property type="molecule type" value="Genomic_DNA"/>
</dbReference>
<keyword evidence="1" id="KW-1133">Transmembrane helix</keyword>
<reference evidence="2" key="1">
    <citation type="journal article" date="2021" name="New Phytol.">
        <title>Evolutionary innovations through gain and loss of genes in the ectomycorrhizal Boletales.</title>
        <authorList>
            <person name="Wu G."/>
            <person name="Miyauchi S."/>
            <person name="Morin E."/>
            <person name="Kuo A."/>
            <person name="Drula E."/>
            <person name="Varga T."/>
            <person name="Kohler A."/>
            <person name="Feng B."/>
            <person name="Cao Y."/>
            <person name="Lipzen A."/>
            <person name="Daum C."/>
            <person name="Hundley H."/>
            <person name="Pangilinan J."/>
            <person name="Johnson J."/>
            <person name="Barry K."/>
            <person name="LaButti K."/>
            <person name="Ng V."/>
            <person name="Ahrendt S."/>
            <person name="Min B."/>
            <person name="Choi I.G."/>
            <person name="Park H."/>
            <person name="Plett J.M."/>
            <person name="Magnuson J."/>
            <person name="Spatafora J.W."/>
            <person name="Nagy L.G."/>
            <person name="Henrissat B."/>
            <person name="Grigoriev I.V."/>
            <person name="Yang Z.L."/>
            <person name="Xu J."/>
            <person name="Martin F.M."/>
        </authorList>
    </citation>
    <scope>NUCLEOTIDE SEQUENCE</scope>
    <source>
        <strain evidence="2">KKN 215</strain>
    </source>
</reference>
<name>A0A8K0UI63_9AGAR</name>
<keyword evidence="1" id="KW-0812">Transmembrane</keyword>
<protein>
    <submittedName>
        <fullName evidence="2">Uncharacterized protein</fullName>
    </submittedName>
</protein>
<keyword evidence="3" id="KW-1185">Reference proteome</keyword>
<evidence type="ECO:0000313" key="3">
    <source>
        <dbReference type="Proteomes" id="UP000813824"/>
    </source>
</evidence>
<proteinExistence type="predicted"/>
<dbReference type="AlphaFoldDB" id="A0A8K0UI63"/>
<sequence>MARAEADESGAFLQFLIPALSAGLPLLSNLFGGNKREISQHLARELIARVDADESGAFLQFLLPALSAVGPLVGKLFGGKREFEEFVARSPSDEHLVREILARAEADESGAFIQFLLPALSAVGPLIGKASSVASAKILLVNCSPVLTARRLPAALTSSTKCVVHDFP</sequence>
<organism evidence="2 3">
    <name type="scientific">Cristinia sonorae</name>
    <dbReference type="NCBI Taxonomy" id="1940300"/>
    <lineage>
        <taxon>Eukaryota</taxon>
        <taxon>Fungi</taxon>
        <taxon>Dikarya</taxon>
        <taxon>Basidiomycota</taxon>
        <taxon>Agaricomycotina</taxon>
        <taxon>Agaricomycetes</taxon>
        <taxon>Agaricomycetidae</taxon>
        <taxon>Agaricales</taxon>
        <taxon>Pleurotineae</taxon>
        <taxon>Stephanosporaceae</taxon>
        <taxon>Cristinia</taxon>
    </lineage>
</organism>
<accession>A0A8K0UI63</accession>
<evidence type="ECO:0000256" key="1">
    <source>
        <dbReference type="SAM" id="Phobius"/>
    </source>
</evidence>